<sequence>MAVPFVPLNYTRVKDNRPHRFAYDFGSIDPGMFTPAPDHNRPKRAPRRTVSYTIPLPADPASSVHPDDLHGHVLGVNALALSFTNPDQLESGGVLFSGGRDGVVKAWSLDFPLRKTPANGSPSWAIDRHKLKHGAKPKTALKTSRILHSDWINDLVVANDGKTVVTASSDQTVRAWLPYDGDARPQTIGSHLDYVKALAYAPHRQMVISGGLDRKIKLWDLSISGNGPMYPVTEFGDASESSSVYTLACNSAGSLVVSGSPEKP</sequence>
<evidence type="ECO:0000313" key="2">
    <source>
        <dbReference type="Proteomes" id="UP001150603"/>
    </source>
</evidence>
<evidence type="ECO:0000313" key="1">
    <source>
        <dbReference type="EMBL" id="KAJ1933184.1"/>
    </source>
</evidence>
<gene>
    <name evidence="1" type="ORF">FBU59_006115</name>
</gene>
<accession>A0ACC1J0V3</accession>
<name>A0ACC1J0V3_9FUNG</name>
<dbReference type="EMBL" id="JANBPW010005181">
    <property type="protein sequence ID" value="KAJ1933184.1"/>
    <property type="molecule type" value="Genomic_DNA"/>
</dbReference>
<dbReference type="Proteomes" id="UP001150603">
    <property type="component" value="Unassembled WGS sequence"/>
</dbReference>
<organism evidence="1 2">
    <name type="scientific">Linderina macrospora</name>
    <dbReference type="NCBI Taxonomy" id="4868"/>
    <lineage>
        <taxon>Eukaryota</taxon>
        <taxon>Fungi</taxon>
        <taxon>Fungi incertae sedis</taxon>
        <taxon>Zoopagomycota</taxon>
        <taxon>Kickxellomycotina</taxon>
        <taxon>Kickxellomycetes</taxon>
        <taxon>Kickxellales</taxon>
        <taxon>Kickxellaceae</taxon>
        <taxon>Linderina</taxon>
    </lineage>
</organism>
<comment type="caution">
    <text evidence="1">The sequence shown here is derived from an EMBL/GenBank/DDBJ whole genome shotgun (WGS) entry which is preliminary data.</text>
</comment>
<protein>
    <submittedName>
        <fullName evidence="1">Uncharacterized protein</fullName>
    </submittedName>
</protein>
<keyword evidence="2" id="KW-1185">Reference proteome</keyword>
<proteinExistence type="predicted"/>
<reference evidence="1" key="1">
    <citation type="submission" date="2022-07" db="EMBL/GenBank/DDBJ databases">
        <title>Phylogenomic reconstructions and comparative analyses of Kickxellomycotina fungi.</title>
        <authorList>
            <person name="Reynolds N.K."/>
            <person name="Stajich J.E."/>
            <person name="Barry K."/>
            <person name="Grigoriev I.V."/>
            <person name="Crous P."/>
            <person name="Smith M.E."/>
        </authorList>
    </citation>
    <scope>NUCLEOTIDE SEQUENCE</scope>
    <source>
        <strain evidence="1">NRRL 5244</strain>
    </source>
</reference>
<feature type="non-terminal residue" evidence="1">
    <location>
        <position position="264"/>
    </location>
</feature>